<reference evidence="1 2" key="1">
    <citation type="submission" date="2024-06" db="EMBL/GenBank/DDBJ databases">
        <authorList>
            <person name="Lee S.D."/>
        </authorList>
    </citation>
    <scope>NUCLEOTIDE SEQUENCE [LARGE SCALE GENOMIC DNA]</scope>
    <source>
        <strain evidence="1 2">N1-10</strain>
    </source>
</reference>
<gene>
    <name evidence="1" type="ORF">ABUW04_05115</name>
</gene>
<sequence length="83" mass="9364">MNEDPHPDDAAFLNSIAFTSTYLRRYCDRCKFERHTTIVGGIEAGTGPGWDIRFCRPCLTSVLANTRRLADNSDHLPALPSYF</sequence>
<keyword evidence="2" id="KW-1185">Reference proteome</keyword>
<proteinExistence type="predicted"/>
<comment type="caution">
    <text evidence="1">The sequence shown here is derived from an EMBL/GenBank/DDBJ whole genome shotgun (WGS) entry which is preliminary data.</text>
</comment>
<organism evidence="1 2">
    <name type="scientific">Streptacidiphilus jeojiensis</name>
    <dbReference type="NCBI Taxonomy" id="3229225"/>
    <lineage>
        <taxon>Bacteria</taxon>
        <taxon>Bacillati</taxon>
        <taxon>Actinomycetota</taxon>
        <taxon>Actinomycetes</taxon>
        <taxon>Kitasatosporales</taxon>
        <taxon>Streptomycetaceae</taxon>
        <taxon>Streptacidiphilus</taxon>
    </lineage>
</organism>
<evidence type="ECO:0000313" key="1">
    <source>
        <dbReference type="EMBL" id="MFC1437632.1"/>
    </source>
</evidence>
<name>A0ABV6XI11_9ACTN</name>
<dbReference type="EMBL" id="JBEUKS010000001">
    <property type="protein sequence ID" value="MFC1437632.1"/>
    <property type="molecule type" value="Genomic_DNA"/>
</dbReference>
<accession>A0ABV6XI11</accession>
<evidence type="ECO:0000313" key="2">
    <source>
        <dbReference type="Proteomes" id="UP001592581"/>
    </source>
</evidence>
<dbReference type="Proteomes" id="UP001592581">
    <property type="component" value="Unassembled WGS sequence"/>
</dbReference>
<protein>
    <submittedName>
        <fullName evidence="1">Uncharacterized protein</fullName>
    </submittedName>
</protein>
<dbReference type="RefSeq" id="WP_380563111.1">
    <property type="nucleotide sequence ID" value="NZ_JBEUKS010000001.1"/>
</dbReference>